<dbReference type="Gene3D" id="1.10.3210.10">
    <property type="entry name" value="Hypothetical protein af1432"/>
    <property type="match status" value="1"/>
</dbReference>
<dbReference type="SUPFAM" id="SSF109604">
    <property type="entry name" value="HD-domain/PDEase-like"/>
    <property type="match status" value="1"/>
</dbReference>
<protein>
    <submittedName>
        <fullName evidence="1">Phosphohydrolase</fullName>
    </submittedName>
</protein>
<dbReference type="KEGG" id="rhy:RD110_25600"/>
<accession>A0A1P8K2C3</accession>
<reference evidence="1 2" key="1">
    <citation type="submission" date="2017-01" db="EMBL/GenBank/DDBJ databases">
        <authorList>
            <person name="Mah S.A."/>
            <person name="Swanson W.J."/>
            <person name="Moy G.W."/>
            <person name="Vacquier V.D."/>
        </authorList>
    </citation>
    <scope>NUCLEOTIDE SEQUENCE [LARGE SCALE GENOMIC DNA]</scope>
    <source>
        <strain evidence="1 2">DCY110</strain>
    </source>
</reference>
<dbReference type="AlphaFoldDB" id="A0A1P8K2C3"/>
<sequence length="401" mass="44348">MNLVAVNIDSIRIGQPLPFALRTERGVLLAHKGYVITERSEITYWTSRGMTLCVDVDASDDHHRAYVGKLHEMVRSERPLGDIVNVQIAPSDVARAEAPERPDVPDWTALQLKANALLRDTGSEQFLPRLDKLYAELHQLVQHHPDATLFALIHLSATEMRIYSATHAMLVYVVCSLAAREVLNWSPELDAKLGKAALTMNISMTALQDQLAMQAKPLTVTQIEAVEQHAQRSFAMLLAMGVDDEDWLLAVRHHHDRAPGALAPKTDAMRIARLIQRADMFAARLSPRLGRLCMAPSAAMQAAYFDEEKKVDEAGAALIKAVGVYTPGTLVKLASNEIAAVIRRGLNTTTPHVAVLINRQGMPTGEWMIRDTSQPSYKITGYVAHRDVKVQIKLDSLLALI</sequence>
<dbReference type="RefSeq" id="WP_076203548.1">
    <property type="nucleotide sequence ID" value="NZ_CP019236.1"/>
</dbReference>
<dbReference type="OrthoDB" id="9774747at2"/>
<proteinExistence type="predicted"/>
<keyword evidence="1" id="KW-0378">Hydrolase</keyword>
<dbReference type="GO" id="GO:0016787">
    <property type="term" value="F:hydrolase activity"/>
    <property type="evidence" value="ECO:0007669"/>
    <property type="project" value="UniProtKB-KW"/>
</dbReference>
<organism evidence="1 2">
    <name type="scientific">Rhodoferax koreensis</name>
    <dbReference type="NCBI Taxonomy" id="1842727"/>
    <lineage>
        <taxon>Bacteria</taxon>
        <taxon>Pseudomonadati</taxon>
        <taxon>Pseudomonadota</taxon>
        <taxon>Betaproteobacteria</taxon>
        <taxon>Burkholderiales</taxon>
        <taxon>Comamonadaceae</taxon>
        <taxon>Rhodoferax</taxon>
    </lineage>
</organism>
<evidence type="ECO:0000313" key="1">
    <source>
        <dbReference type="EMBL" id="APW40158.1"/>
    </source>
</evidence>
<dbReference type="STRING" id="1842727.RD110_25600"/>
<evidence type="ECO:0000313" key="2">
    <source>
        <dbReference type="Proteomes" id="UP000186609"/>
    </source>
</evidence>
<dbReference type="EMBL" id="CP019236">
    <property type="protein sequence ID" value="APW40158.1"/>
    <property type="molecule type" value="Genomic_DNA"/>
</dbReference>
<dbReference type="Proteomes" id="UP000186609">
    <property type="component" value="Chromosome"/>
</dbReference>
<name>A0A1P8K2C3_9BURK</name>
<gene>
    <name evidence="1" type="ORF">RD110_25600</name>
</gene>
<keyword evidence="2" id="KW-1185">Reference proteome</keyword>